<dbReference type="GeneID" id="14915422"/>
<reference evidence="2 3" key="1">
    <citation type="journal article" date="2013" name="Genome Biol.">
        <title>Genome of Acanthamoeba castellanii highlights extensive lateral gene transfer and early evolution of tyrosine kinase signaling.</title>
        <authorList>
            <person name="Clarke M."/>
            <person name="Lohan A.J."/>
            <person name="Liu B."/>
            <person name="Lagkouvardos I."/>
            <person name="Roy S."/>
            <person name="Zafar N."/>
            <person name="Bertelli C."/>
            <person name="Schilde C."/>
            <person name="Kianianmomeni A."/>
            <person name="Burglin T.R."/>
            <person name="Frech C."/>
            <person name="Turcotte B."/>
            <person name="Kopec K.O."/>
            <person name="Synnott J.M."/>
            <person name="Choo C."/>
            <person name="Paponov I."/>
            <person name="Finkler A."/>
            <person name="Soon Heng Tan C."/>
            <person name="Hutchins A.P."/>
            <person name="Weinmeier T."/>
            <person name="Rattei T."/>
            <person name="Chu J.S."/>
            <person name="Gimenez G."/>
            <person name="Irimia M."/>
            <person name="Rigden D.J."/>
            <person name="Fitzpatrick D.A."/>
            <person name="Lorenzo-Morales J."/>
            <person name="Bateman A."/>
            <person name="Chiu C.H."/>
            <person name="Tang P."/>
            <person name="Hegemann P."/>
            <person name="Fromm H."/>
            <person name="Raoult D."/>
            <person name="Greub G."/>
            <person name="Miranda-Saavedra D."/>
            <person name="Chen N."/>
            <person name="Nash P."/>
            <person name="Ginger M.L."/>
            <person name="Horn M."/>
            <person name="Schaap P."/>
            <person name="Caler L."/>
            <person name="Loftus B."/>
        </authorList>
    </citation>
    <scope>NUCLEOTIDE SEQUENCE [LARGE SCALE GENOMIC DNA]</scope>
    <source>
        <strain evidence="2 3">Neff</strain>
    </source>
</reference>
<protein>
    <submittedName>
        <fullName evidence="2">Uncharacterized protein</fullName>
    </submittedName>
</protein>
<name>L8GRM3_ACACF</name>
<proteinExistence type="predicted"/>
<dbReference type="VEuPathDB" id="AmoebaDB:ACA1_391630"/>
<evidence type="ECO:0000313" key="2">
    <source>
        <dbReference type="EMBL" id="ELR14791.1"/>
    </source>
</evidence>
<keyword evidence="3" id="KW-1185">Reference proteome</keyword>
<dbReference type="RefSeq" id="XP_004336804.1">
    <property type="nucleotide sequence ID" value="XM_004336756.1"/>
</dbReference>
<dbReference type="AlphaFoldDB" id="L8GRM3"/>
<gene>
    <name evidence="2" type="ORF">ACA1_391630</name>
</gene>
<dbReference type="KEGG" id="acan:ACA1_391630"/>
<dbReference type="Proteomes" id="UP000011083">
    <property type="component" value="Unassembled WGS sequence"/>
</dbReference>
<sequence>MRGVVSLLLLAVLCWANVGVSSGGTIISPFDCQSANFHQPDTSPWLSVSRGPGFYVSNVFQYWLTQEFIYGIDATSEWLETQQWQLPSEVRPVNGLVLTYYDNAPDQQVLRVVLLDARNCLLEYYVTSVRPPAPPKYRLTTTYCFDAGLPLWQKIAPDDSTSMSNVRLLYLVSLTHVAVVSAETIQPLRIIKLPAGEIPVTSVVGAVYRRNKTGTGADQLFIIRGSNQTRQPSSEFLYYRVDTQESQLTFDHVTYLQGASDTLFTNGNTMELYWTEVVANRNNDTQGLLYGYNLSPPHHFRQGSLNFTSWPQLQVNKEAMMITSTHQSNGRLGYTIYAVSLDQALPSLQLADSLFVADATLPSLGQGTFFHQDPQYQDIDFSVVMASHNVAGNACLQVFFHCPGDSTESRCHIG</sequence>
<keyword evidence="1" id="KW-0732">Signal</keyword>
<feature type="signal peptide" evidence="1">
    <location>
        <begin position="1"/>
        <end position="23"/>
    </location>
</feature>
<accession>L8GRM3</accession>
<organism evidence="2 3">
    <name type="scientific">Acanthamoeba castellanii (strain ATCC 30010 / Neff)</name>
    <dbReference type="NCBI Taxonomy" id="1257118"/>
    <lineage>
        <taxon>Eukaryota</taxon>
        <taxon>Amoebozoa</taxon>
        <taxon>Discosea</taxon>
        <taxon>Longamoebia</taxon>
        <taxon>Centramoebida</taxon>
        <taxon>Acanthamoebidae</taxon>
        <taxon>Acanthamoeba</taxon>
    </lineage>
</organism>
<evidence type="ECO:0000313" key="3">
    <source>
        <dbReference type="Proteomes" id="UP000011083"/>
    </source>
</evidence>
<feature type="chain" id="PRO_5003990011" evidence="1">
    <location>
        <begin position="24"/>
        <end position="414"/>
    </location>
</feature>
<dbReference type="EMBL" id="KB008044">
    <property type="protein sequence ID" value="ELR14791.1"/>
    <property type="molecule type" value="Genomic_DNA"/>
</dbReference>
<evidence type="ECO:0000256" key="1">
    <source>
        <dbReference type="SAM" id="SignalP"/>
    </source>
</evidence>